<gene>
    <name evidence="2" type="ORF">OG814_36875</name>
</gene>
<dbReference type="Gene3D" id="3.40.50.620">
    <property type="entry name" value="HUPs"/>
    <property type="match status" value="1"/>
</dbReference>
<keyword evidence="3" id="KW-1185">Reference proteome</keyword>
<sequence>MEPVFTVGLDGWAKRLVHQEQTRFQKLVPRLVNVGSLVADDAQNAPRRMASESEQTVLGSLGLTPAVRSFLGLVSLAVMDDEQKQPGQVFRPWHEKFPDAEPADAVRLKDPAEAGVGASEVVELLFVGRRERRPALAMPLRSVTQASPQQVRRPVAVVPHG</sequence>
<name>A0ABZ1LNW3_9ACTN</name>
<reference evidence="2 3" key="1">
    <citation type="submission" date="2022-10" db="EMBL/GenBank/DDBJ databases">
        <title>The complete genomes of actinobacterial strains from the NBC collection.</title>
        <authorList>
            <person name="Joergensen T.S."/>
            <person name="Alvarez Arevalo M."/>
            <person name="Sterndorff E.B."/>
            <person name="Faurdal D."/>
            <person name="Vuksanovic O."/>
            <person name="Mourched A.-S."/>
            <person name="Charusanti P."/>
            <person name="Shaw S."/>
            <person name="Blin K."/>
            <person name="Weber T."/>
        </authorList>
    </citation>
    <scope>NUCLEOTIDE SEQUENCE [LARGE SCALE GENOMIC DNA]</scope>
    <source>
        <strain evidence="2 3">NBC_00123</strain>
    </source>
</reference>
<feature type="compositionally biased region" description="Low complexity" evidence="1">
    <location>
        <begin position="148"/>
        <end position="161"/>
    </location>
</feature>
<dbReference type="RefSeq" id="WP_398166149.1">
    <property type="nucleotide sequence ID" value="NZ_CP108188.1"/>
</dbReference>
<dbReference type="EMBL" id="CP108188">
    <property type="protein sequence ID" value="WTR74470.1"/>
    <property type="molecule type" value="Genomic_DNA"/>
</dbReference>
<evidence type="ECO:0000313" key="3">
    <source>
        <dbReference type="Proteomes" id="UP001622594"/>
    </source>
</evidence>
<organism evidence="2 3">
    <name type="scientific">Streptomyces zaomyceticus</name>
    <dbReference type="NCBI Taxonomy" id="68286"/>
    <lineage>
        <taxon>Bacteria</taxon>
        <taxon>Bacillati</taxon>
        <taxon>Actinomycetota</taxon>
        <taxon>Actinomycetes</taxon>
        <taxon>Kitasatosporales</taxon>
        <taxon>Streptomycetaceae</taxon>
        <taxon>Streptomyces</taxon>
    </lineage>
</organism>
<proteinExistence type="predicted"/>
<dbReference type="Proteomes" id="UP001622594">
    <property type="component" value="Chromosome"/>
</dbReference>
<feature type="region of interest" description="Disordered" evidence="1">
    <location>
        <begin position="140"/>
        <end position="161"/>
    </location>
</feature>
<evidence type="ECO:0000256" key="1">
    <source>
        <dbReference type="SAM" id="MobiDB-lite"/>
    </source>
</evidence>
<evidence type="ECO:0000313" key="2">
    <source>
        <dbReference type="EMBL" id="WTR74470.1"/>
    </source>
</evidence>
<dbReference type="InterPro" id="IPR014729">
    <property type="entry name" value="Rossmann-like_a/b/a_fold"/>
</dbReference>
<accession>A0ABZ1LNW3</accession>
<protein>
    <submittedName>
        <fullName evidence="2">Uncharacterized protein</fullName>
    </submittedName>
</protein>